<proteinExistence type="predicted"/>
<dbReference type="InterPro" id="IPR008993">
    <property type="entry name" value="TIMP-like_OB-fold"/>
</dbReference>
<sequence>MAYSALGAIICLTIFSTFPGVWCSQCDDTVLSVVRTASAVFTGKVQALNGTGSEQEALVRIKRVFRKSGPSRVVDNDARRLHADLGPGVELRVAVPPLTTAENDQFLVCFGIFSPLFSLRVRDTKVFVVKLRRGNLEQRLARNRDNYAPRFELLASPLPMSLANLHRVTLAVKDVGFKAIPQPLEELCDKTSCTHGASCMTGADGRATCRCPAECPTLYSPVCGTDGQTYNNLCALRMHSCRKQENVRVQHPGECDSSDPCADKLCPMGARCVPAPDGRSASCVCPRHCPQYGDHAASRPVCGSDNQDYKDQCEMRRSACERGIDIAVKYHGACDPCENLECVEPEVCQLDEDRKPVCRCGDSCSLEFTPVCGSDGKTYSNECALRQESCRSKKHLRIIYRGTCTSGVNPCSSVICSLGEECVISKFGIAQCECPSQCESVVRPVCGNNGQTYDSLCHLRKASCLTNTDIKVAHNGKCGASGPCSSHKCSQGAVCVERSGLPTCECPQCSAEFNPVCGSDGISYGNECKLRLESCQHMRNISLLHDGLCGGCENKKCDFFSVCESDQMGEAHCVCPRDCSQEDNPVCGTDNVPYKNECELRKTACEKKLPLQVAYDGDCVLADLCKGVKCKHGARCEAGVCICPTNCPSLPEEPVCASNMKTYANECEMQKQACLSDPPVSLTVVFYGDCNDRLGPGMTSMEVKPCNGEPPVVDPLTEQELDCGSGPKRQDCPSDSYCHQT</sequence>
<keyword evidence="6" id="KW-0732">Signal</keyword>
<evidence type="ECO:0000259" key="7">
    <source>
        <dbReference type="PROSITE" id="PS50026"/>
    </source>
</evidence>
<keyword evidence="4" id="KW-0245">EGF-like domain</keyword>
<keyword evidence="2" id="KW-0722">Serine protease inhibitor</keyword>
<evidence type="ECO:0000313" key="9">
    <source>
        <dbReference type="EMBL" id="JAS84814.1"/>
    </source>
</evidence>
<dbReference type="Gene3D" id="3.30.60.30">
    <property type="match status" value="7"/>
</dbReference>
<dbReference type="PROSITE" id="PS51465">
    <property type="entry name" value="KAZAL_2"/>
    <property type="match status" value="7"/>
</dbReference>
<evidence type="ECO:0000256" key="2">
    <source>
        <dbReference type="ARBA" id="ARBA00022900"/>
    </source>
</evidence>
<name>A0A1B6ICZ5_9HEMI</name>
<feature type="domain" description="Kazal-like" evidence="8">
    <location>
        <begin position="574"/>
        <end position="621"/>
    </location>
</feature>
<feature type="non-terminal residue" evidence="9">
    <location>
        <position position="741"/>
    </location>
</feature>
<feature type="domain" description="Kazal-like" evidence="8">
    <location>
        <begin position="505"/>
        <end position="551"/>
    </location>
</feature>
<feature type="domain" description="Kazal-like" evidence="8">
    <location>
        <begin position="203"/>
        <end position="257"/>
    </location>
</feature>
<feature type="chain" id="PRO_5008584953" description="Agrin" evidence="6">
    <location>
        <begin position="24"/>
        <end position="741"/>
    </location>
</feature>
<feature type="signal peptide" evidence="6">
    <location>
        <begin position="1"/>
        <end position="23"/>
    </location>
</feature>
<evidence type="ECO:0000256" key="3">
    <source>
        <dbReference type="ARBA" id="ARBA00023157"/>
    </source>
</evidence>
<evidence type="ECO:0000256" key="1">
    <source>
        <dbReference type="ARBA" id="ARBA00022690"/>
    </source>
</evidence>
<organism evidence="9">
    <name type="scientific">Homalodisca liturata</name>
    <dbReference type="NCBI Taxonomy" id="320908"/>
    <lineage>
        <taxon>Eukaryota</taxon>
        <taxon>Metazoa</taxon>
        <taxon>Ecdysozoa</taxon>
        <taxon>Arthropoda</taxon>
        <taxon>Hexapoda</taxon>
        <taxon>Insecta</taxon>
        <taxon>Pterygota</taxon>
        <taxon>Neoptera</taxon>
        <taxon>Paraneoptera</taxon>
        <taxon>Hemiptera</taxon>
        <taxon>Auchenorrhyncha</taxon>
        <taxon>Membracoidea</taxon>
        <taxon>Cicadellidae</taxon>
        <taxon>Cicadellinae</taxon>
        <taxon>Proconiini</taxon>
        <taxon>Homalodisca</taxon>
    </lineage>
</organism>
<dbReference type="GO" id="GO:0030154">
    <property type="term" value="P:cell differentiation"/>
    <property type="evidence" value="ECO:0007669"/>
    <property type="project" value="TreeGrafter"/>
</dbReference>
<dbReference type="SUPFAM" id="SSF100895">
    <property type="entry name" value="Kazal-type serine protease inhibitors"/>
    <property type="match status" value="7"/>
</dbReference>
<accession>A0A1B6ICZ5</accession>
<evidence type="ECO:0000256" key="4">
    <source>
        <dbReference type="PROSITE-ProRule" id="PRU00076"/>
    </source>
</evidence>
<dbReference type="InterPro" id="IPR002350">
    <property type="entry name" value="Kazal_dom"/>
</dbReference>
<dbReference type="InterPro" id="IPR050653">
    <property type="entry name" value="Prot_Inhib_GrowthFact_Antg"/>
</dbReference>
<dbReference type="FunFam" id="3.30.60.30:FF:000072">
    <property type="entry name" value="Agrin, putative"/>
    <property type="match status" value="1"/>
</dbReference>
<protein>
    <recommendedName>
        <fullName evidence="10">Agrin</fullName>
    </recommendedName>
</protein>
<dbReference type="InterPro" id="IPR003645">
    <property type="entry name" value="Fol_N"/>
</dbReference>
<dbReference type="PANTHER" id="PTHR10913">
    <property type="entry name" value="FOLLISTATIN-RELATED"/>
    <property type="match status" value="1"/>
</dbReference>
<comment type="caution">
    <text evidence="4">Lacks conserved residue(s) required for the propagation of feature annotation.</text>
</comment>
<dbReference type="FunFam" id="3.30.60.30:FF:000040">
    <property type="entry name" value="Agrin, putative"/>
    <property type="match status" value="1"/>
</dbReference>
<dbReference type="CDD" id="cd00104">
    <property type="entry name" value="KAZAL_FS"/>
    <property type="match status" value="7"/>
</dbReference>
<dbReference type="GO" id="GO:0005576">
    <property type="term" value="C:extracellular region"/>
    <property type="evidence" value="ECO:0007669"/>
    <property type="project" value="TreeGrafter"/>
</dbReference>
<dbReference type="SMART" id="SM00280">
    <property type="entry name" value="KAZAL"/>
    <property type="match status" value="7"/>
</dbReference>
<dbReference type="FunFam" id="3.30.60.30:FF:000024">
    <property type="entry name" value="Transmembrane agrin"/>
    <property type="match status" value="3"/>
</dbReference>
<keyword evidence="3 4" id="KW-1015">Disulfide bond</keyword>
<dbReference type="AlphaFoldDB" id="A0A1B6ICZ5"/>
<dbReference type="PANTHER" id="PTHR10913:SF45">
    <property type="entry name" value="FOLLISTATIN, ISOFORM A-RELATED"/>
    <property type="match status" value="1"/>
</dbReference>
<reference evidence="9" key="1">
    <citation type="submission" date="2015-11" db="EMBL/GenBank/DDBJ databases">
        <title>De novo transcriptome assembly of four potential Pierce s Disease insect vectors from Arizona vineyards.</title>
        <authorList>
            <person name="Tassone E.E."/>
        </authorList>
    </citation>
    <scope>NUCLEOTIDE SEQUENCE</scope>
</reference>
<dbReference type="EMBL" id="GECU01022892">
    <property type="protein sequence ID" value="JAS84814.1"/>
    <property type="molecule type" value="Transcribed_RNA"/>
</dbReference>
<evidence type="ECO:0008006" key="10">
    <source>
        <dbReference type="Google" id="ProtNLM"/>
    </source>
</evidence>
<evidence type="ECO:0000256" key="5">
    <source>
        <dbReference type="SAM" id="MobiDB-lite"/>
    </source>
</evidence>
<evidence type="ECO:0000256" key="6">
    <source>
        <dbReference type="SAM" id="SignalP"/>
    </source>
</evidence>
<gene>
    <name evidence="9" type="ORF">g.28014</name>
</gene>
<feature type="region of interest" description="Disordered" evidence="5">
    <location>
        <begin position="720"/>
        <end position="741"/>
    </location>
</feature>
<feature type="domain" description="Kazal-like" evidence="8">
    <location>
        <begin position="637"/>
        <end position="692"/>
    </location>
</feature>
<dbReference type="Gene3D" id="2.40.50.120">
    <property type="match status" value="1"/>
</dbReference>
<keyword evidence="1" id="KW-0646">Protease inhibitor</keyword>
<evidence type="ECO:0000259" key="8">
    <source>
        <dbReference type="PROSITE" id="PS51465"/>
    </source>
</evidence>
<dbReference type="InterPro" id="IPR036058">
    <property type="entry name" value="Kazal_dom_sf"/>
</dbReference>
<feature type="domain" description="Kazal-like" evidence="8">
    <location>
        <begin position="352"/>
        <end position="406"/>
    </location>
</feature>
<feature type="domain" description="Kazal-like" evidence="8">
    <location>
        <begin position="426"/>
        <end position="480"/>
    </location>
</feature>
<dbReference type="Pfam" id="PF07648">
    <property type="entry name" value="Kazal_2"/>
    <property type="match status" value="7"/>
</dbReference>
<feature type="domain" description="Kazal-like" evidence="8">
    <location>
        <begin position="284"/>
        <end position="336"/>
    </location>
</feature>
<feature type="disulfide bond" evidence="4">
    <location>
        <begin position="266"/>
        <end position="283"/>
    </location>
</feature>
<feature type="domain" description="EGF-like" evidence="7">
    <location>
        <begin position="257"/>
        <end position="290"/>
    </location>
</feature>
<dbReference type="SMART" id="SM00274">
    <property type="entry name" value="FOLN"/>
    <property type="match status" value="7"/>
</dbReference>
<dbReference type="PROSITE" id="PS50026">
    <property type="entry name" value="EGF_3"/>
    <property type="match status" value="1"/>
</dbReference>
<dbReference type="InterPro" id="IPR000742">
    <property type="entry name" value="EGF"/>
</dbReference>